<dbReference type="EMBL" id="OBEL01000005">
    <property type="protein sequence ID" value="SNZ20675.1"/>
    <property type="molecule type" value="Genomic_DNA"/>
</dbReference>
<keyword evidence="5 7" id="KW-0573">Peptidoglycan synthesis</keyword>
<accession>A0A285PG23</accession>
<evidence type="ECO:0000313" key="9">
    <source>
        <dbReference type="EMBL" id="SNZ20675.1"/>
    </source>
</evidence>
<feature type="active site" description="Nucleophile" evidence="7">
    <location>
        <position position="153"/>
    </location>
</feature>
<dbReference type="GO" id="GO:0016740">
    <property type="term" value="F:transferase activity"/>
    <property type="evidence" value="ECO:0007669"/>
    <property type="project" value="UniProtKB-KW"/>
</dbReference>
<sequence>MLRFRLFVFFLALSFSLAAGLVFWLWPQAVAAPTMVTEKQQIDSIVIEKAKRKMKLYRQGQLFKSYDIKLGFTPKGQKTREGDGKTPEGDYLINRRNAGSKFHLSLGLNYPLPAQRANAKAKGVDPGGDIFIHGQPNWMSELPALAHDWTDGCIALTNQGIEEIWRLTPIGTKVSIRP</sequence>
<dbReference type="GO" id="GO:0071555">
    <property type="term" value="P:cell wall organization"/>
    <property type="evidence" value="ECO:0007669"/>
    <property type="project" value="UniProtKB-UniRule"/>
</dbReference>
<evidence type="ECO:0000256" key="3">
    <source>
        <dbReference type="ARBA" id="ARBA00022679"/>
    </source>
</evidence>
<dbReference type="UniPathway" id="UPA00219"/>
<evidence type="ECO:0000313" key="10">
    <source>
        <dbReference type="Proteomes" id="UP000219439"/>
    </source>
</evidence>
<feature type="domain" description="L,D-TPase catalytic" evidence="8">
    <location>
        <begin position="43"/>
        <end position="177"/>
    </location>
</feature>
<dbReference type="OrthoDB" id="9809748at2"/>
<evidence type="ECO:0000256" key="4">
    <source>
        <dbReference type="ARBA" id="ARBA00022960"/>
    </source>
</evidence>
<organism evidence="9 10">
    <name type="scientific">Cohaesibacter gelatinilyticus</name>
    <dbReference type="NCBI Taxonomy" id="372072"/>
    <lineage>
        <taxon>Bacteria</taxon>
        <taxon>Pseudomonadati</taxon>
        <taxon>Pseudomonadota</taxon>
        <taxon>Alphaproteobacteria</taxon>
        <taxon>Hyphomicrobiales</taxon>
        <taxon>Cohaesibacteraceae</taxon>
    </lineage>
</organism>
<evidence type="ECO:0000259" key="8">
    <source>
        <dbReference type="PROSITE" id="PS52029"/>
    </source>
</evidence>
<comment type="similarity">
    <text evidence="2">Belongs to the YkuD family.</text>
</comment>
<keyword evidence="6 7" id="KW-0961">Cell wall biogenesis/degradation</keyword>
<dbReference type="RefSeq" id="WP_097155039.1">
    <property type="nucleotide sequence ID" value="NZ_OBEL01000005.1"/>
</dbReference>
<keyword evidence="10" id="KW-1185">Reference proteome</keyword>
<gene>
    <name evidence="9" type="ORF">SAMN06265368_3785</name>
</gene>
<protein>
    <submittedName>
        <fullName evidence="9">L,D-transpeptidase catalytic domain</fullName>
    </submittedName>
</protein>
<proteinExistence type="inferred from homology"/>
<dbReference type="AlphaFoldDB" id="A0A285PG23"/>
<reference evidence="9 10" key="1">
    <citation type="submission" date="2017-09" db="EMBL/GenBank/DDBJ databases">
        <authorList>
            <person name="Ehlers B."/>
            <person name="Leendertz F.H."/>
        </authorList>
    </citation>
    <scope>NUCLEOTIDE SEQUENCE [LARGE SCALE GENOMIC DNA]</scope>
    <source>
        <strain evidence="9 10">DSM 18289</strain>
    </source>
</reference>
<evidence type="ECO:0000256" key="7">
    <source>
        <dbReference type="PROSITE-ProRule" id="PRU01373"/>
    </source>
</evidence>
<dbReference type="InterPro" id="IPR005490">
    <property type="entry name" value="LD_TPept_cat_dom"/>
</dbReference>
<dbReference type="GO" id="GO:0009252">
    <property type="term" value="P:peptidoglycan biosynthetic process"/>
    <property type="evidence" value="ECO:0007669"/>
    <property type="project" value="UniProtKB-UniPathway"/>
</dbReference>
<evidence type="ECO:0000256" key="6">
    <source>
        <dbReference type="ARBA" id="ARBA00023316"/>
    </source>
</evidence>
<dbReference type="InterPro" id="IPR038063">
    <property type="entry name" value="Transpep_catalytic_dom"/>
</dbReference>
<dbReference type="Gene3D" id="2.40.440.10">
    <property type="entry name" value="L,D-transpeptidase catalytic domain-like"/>
    <property type="match status" value="1"/>
</dbReference>
<dbReference type="SUPFAM" id="SSF141523">
    <property type="entry name" value="L,D-transpeptidase catalytic domain-like"/>
    <property type="match status" value="1"/>
</dbReference>
<dbReference type="GO" id="GO:0004180">
    <property type="term" value="F:carboxypeptidase activity"/>
    <property type="evidence" value="ECO:0007669"/>
    <property type="project" value="UniProtKB-ARBA"/>
</dbReference>
<keyword evidence="3" id="KW-0808">Transferase</keyword>
<dbReference type="PANTHER" id="PTHR36699">
    <property type="entry name" value="LD-TRANSPEPTIDASE"/>
    <property type="match status" value="1"/>
</dbReference>
<dbReference type="PROSITE" id="PS52029">
    <property type="entry name" value="LD_TPASE"/>
    <property type="match status" value="1"/>
</dbReference>
<name>A0A285PG23_9HYPH</name>
<evidence type="ECO:0000256" key="5">
    <source>
        <dbReference type="ARBA" id="ARBA00022984"/>
    </source>
</evidence>
<dbReference type="Pfam" id="PF03734">
    <property type="entry name" value="YkuD"/>
    <property type="match status" value="1"/>
</dbReference>
<dbReference type="GO" id="GO:0008360">
    <property type="term" value="P:regulation of cell shape"/>
    <property type="evidence" value="ECO:0007669"/>
    <property type="project" value="UniProtKB-UniRule"/>
</dbReference>
<feature type="active site" description="Proton donor/acceptor" evidence="7">
    <location>
        <position position="133"/>
    </location>
</feature>
<dbReference type="Proteomes" id="UP000219439">
    <property type="component" value="Unassembled WGS sequence"/>
</dbReference>
<evidence type="ECO:0000256" key="1">
    <source>
        <dbReference type="ARBA" id="ARBA00004752"/>
    </source>
</evidence>
<comment type="pathway">
    <text evidence="1 7">Cell wall biogenesis; peptidoglycan biosynthesis.</text>
</comment>
<evidence type="ECO:0000256" key="2">
    <source>
        <dbReference type="ARBA" id="ARBA00005992"/>
    </source>
</evidence>
<dbReference type="PANTHER" id="PTHR36699:SF1">
    <property type="entry name" value="L,D-TRANSPEPTIDASE YAFK-RELATED"/>
    <property type="match status" value="1"/>
</dbReference>
<keyword evidence="4 7" id="KW-0133">Cell shape</keyword>
<dbReference type="CDD" id="cd16913">
    <property type="entry name" value="YkuD_like"/>
    <property type="match status" value="1"/>
</dbReference>